<dbReference type="Proteomes" id="UP000650467">
    <property type="component" value="Unassembled WGS sequence"/>
</dbReference>
<dbReference type="EMBL" id="JAEHOC010000070">
    <property type="protein sequence ID" value="KAG2424021.1"/>
    <property type="molecule type" value="Genomic_DNA"/>
</dbReference>
<keyword evidence="1" id="KW-0812">Transmembrane</keyword>
<accession>A0A835SEE4</accession>
<dbReference type="AlphaFoldDB" id="A0A835SEE4"/>
<keyword evidence="1" id="KW-1133">Transmembrane helix</keyword>
<organism evidence="2 3">
    <name type="scientific">Chlamydomonas incerta</name>
    <dbReference type="NCBI Taxonomy" id="51695"/>
    <lineage>
        <taxon>Eukaryota</taxon>
        <taxon>Viridiplantae</taxon>
        <taxon>Chlorophyta</taxon>
        <taxon>core chlorophytes</taxon>
        <taxon>Chlorophyceae</taxon>
        <taxon>CS clade</taxon>
        <taxon>Chlamydomonadales</taxon>
        <taxon>Chlamydomonadaceae</taxon>
        <taxon>Chlamydomonas</taxon>
    </lineage>
</organism>
<comment type="caution">
    <text evidence="2">The sequence shown here is derived from an EMBL/GenBank/DDBJ whole genome shotgun (WGS) entry which is preliminary data.</text>
</comment>
<evidence type="ECO:0000313" key="3">
    <source>
        <dbReference type="Proteomes" id="UP000650467"/>
    </source>
</evidence>
<feature type="transmembrane region" description="Helical" evidence="1">
    <location>
        <begin position="87"/>
        <end position="104"/>
    </location>
</feature>
<evidence type="ECO:0000313" key="2">
    <source>
        <dbReference type="EMBL" id="KAG2424021.1"/>
    </source>
</evidence>
<keyword evidence="3" id="KW-1185">Reference proteome</keyword>
<name>A0A835SEE4_CHLIN</name>
<dbReference type="OrthoDB" id="546340at2759"/>
<sequence>MALSLSTRPFASACTARASRASRVSRSMVCVKAQQKPEQAKISKDLETALLSAALAVAAPLAAHADEPVAAAAEAVADAGGFGAGEAALLITPVVVYAAFSVYREKLNPRASFLDYIYIMVFLAIVANLVSIVAFKTRFF</sequence>
<proteinExistence type="predicted"/>
<evidence type="ECO:0000256" key="1">
    <source>
        <dbReference type="SAM" id="Phobius"/>
    </source>
</evidence>
<gene>
    <name evidence="2" type="ORF">HXX76_014845</name>
</gene>
<feature type="transmembrane region" description="Helical" evidence="1">
    <location>
        <begin position="116"/>
        <end position="135"/>
    </location>
</feature>
<protein>
    <submittedName>
        <fullName evidence="2">Uncharacterized protein</fullName>
    </submittedName>
</protein>
<keyword evidence="1" id="KW-0472">Membrane</keyword>
<reference evidence="2" key="1">
    <citation type="journal article" date="2020" name="bioRxiv">
        <title>Comparative genomics of Chlamydomonas.</title>
        <authorList>
            <person name="Craig R.J."/>
            <person name="Hasan A.R."/>
            <person name="Ness R.W."/>
            <person name="Keightley P.D."/>
        </authorList>
    </citation>
    <scope>NUCLEOTIDE SEQUENCE</scope>
    <source>
        <strain evidence="2">SAG 7.73</strain>
    </source>
</reference>